<evidence type="ECO:0000313" key="1">
    <source>
        <dbReference type="EMBL" id="UNM14983.1"/>
    </source>
</evidence>
<organism evidence="1 2">
    <name type="scientific">Streptomyces formicae</name>
    <dbReference type="NCBI Taxonomy" id="1616117"/>
    <lineage>
        <taxon>Bacteria</taxon>
        <taxon>Bacillati</taxon>
        <taxon>Actinomycetota</taxon>
        <taxon>Actinomycetes</taxon>
        <taxon>Kitasatosporales</taxon>
        <taxon>Streptomycetaceae</taxon>
        <taxon>Streptomyces</taxon>
    </lineage>
</organism>
<evidence type="ECO:0008006" key="3">
    <source>
        <dbReference type="Google" id="ProtNLM"/>
    </source>
</evidence>
<evidence type="ECO:0000313" key="2">
    <source>
        <dbReference type="Proteomes" id="UP000828924"/>
    </source>
</evidence>
<accession>A0ABY3WQR4</accession>
<dbReference type="RefSeq" id="WP_242335778.1">
    <property type="nucleotide sequence ID" value="NZ_CP071872.1"/>
</dbReference>
<name>A0ABY3WQR4_9ACTN</name>
<proteinExistence type="predicted"/>
<dbReference type="Proteomes" id="UP000828924">
    <property type="component" value="Chromosome"/>
</dbReference>
<sequence length="88" mass="9532">MLDGIRRGLPQLPSGQIHGTSFNFATVEPHSLITGHAMVRLSAILASATTAWVVATDAVIDSAQSALIATMIGFSWNAGFQFSWFRRR</sequence>
<protein>
    <recommendedName>
        <fullName evidence="3">Integral membrane protein</fullName>
    </recommendedName>
</protein>
<dbReference type="EMBL" id="CP071872">
    <property type="protein sequence ID" value="UNM14983.1"/>
    <property type="molecule type" value="Genomic_DNA"/>
</dbReference>
<reference evidence="1 2" key="1">
    <citation type="submission" date="2021-03" db="EMBL/GenBank/DDBJ databases">
        <title>Complete genome of Streptomyces formicae strain 1H-GS9 (DSM 100524).</title>
        <authorList>
            <person name="Atanasov K.E."/>
            <person name="Altabella T."/>
            <person name="Ferrer A."/>
        </authorList>
    </citation>
    <scope>NUCLEOTIDE SEQUENCE [LARGE SCALE GENOMIC DNA]</scope>
    <source>
        <strain evidence="1 2">1H-GS9</strain>
    </source>
</reference>
<keyword evidence="2" id="KW-1185">Reference proteome</keyword>
<gene>
    <name evidence="1" type="ORF">J4032_29090</name>
</gene>